<dbReference type="EMBL" id="LMTR01000057">
    <property type="protein sequence ID" value="KWT68481.1"/>
    <property type="molecule type" value="Genomic_DNA"/>
</dbReference>
<feature type="region of interest" description="Disordered" evidence="1">
    <location>
        <begin position="1"/>
        <end position="62"/>
    </location>
</feature>
<evidence type="ECO:0000313" key="2">
    <source>
        <dbReference type="EMBL" id="KWT68481.1"/>
    </source>
</evidence>
<dbReference type="STRING" id="121290.APY04_1807"/>
<dbReference type="Proteomes" id="UP000059074">
    <property type="component" value="Unassembled WGS sequence"/>
</dbReference>
<sequence>MNAMSSSSKRSLRNVETRKKKARRAIPRATITRTQGNTAGGRTRLKKLAGLRRGAAAASAQA</sequence>
<reference evidence="2 3" key="1">
    <citation type="submission" date="2015-10" db="EMBL/GenBank/DDBJ databases">
        <title>Transcriptomic analysis of a linuron degrading triple-species bacterial consortium.</title>
        <authorList>
            <person name="Albers P."/>
        </authorList>
    </citation>
    <scope>NUCLEOTIDE SEQUENCE [LARGE SCALE GENOMIC DNA]</scope>
    <source>
        <strain evidence="2 3">WDL6</strain>
    </source>
</reference>
<keyword evidence="3" id="KW-1185">Reference proteome</keyword>
<dbReference type="PATRIC" id="fig|121290.4.peg.3437"/>
<accession>A0A109BGR3</accession>
<organism evidence="2 3">
    <name type="scientific">Hyphomicrobium sulfonivorans</name>
    <dbReference type="NCBI Taxonomy" id="121290"/>
    <lineage>
        <taxon>Bacteria</taxon>
        <taxon>Pseudomonadati</taxon>
        <taxon>Pseudomonadota</taxon>
        <taxon>Alphaproteobacteria</taxon>
        <taxon>Hyphomicrobiales</taxon>
        <taxon>Hyphomicrobiaceae</taxon>
        <taxon>Hyphomicrobium</taxon>
    </lineage>
</organism>
<gene>
    <name evidence="2" type="ORF">APY04_1807</name>
</gene>
<feature type="compositionally biased region" description="Low complexity" evidence="1">
    <location>
        <begin position="51"/>
        <end position="62"/>
    </location>
</feature>
<evidence type="ECO:0000256" key="1">
    <source>
        <dbReference type="SAM" id="MobiDB-lite"/>
    </source>
</evidence>
<dbReference type="AlphaFoldDB" id="A0A109BGR3"/>
<evidence type="ECO:0000313" key="3">
    <source>
        <dbReference type="Proteomes" id="UP000059074"/>
    </source>
</evidence>
<protein>
    <submittedName>
        <fullName evidence="2">Uncharacterized protein</fullName>
    </submittedName>
</protein>
<name>A0A109BGR3_HYPSL</name>
<proteinExistence type="predicted"/>
<comment type="caution">
    <text evidence="2">The sequence shown here is derived from an EMBL/GenBank/DDBJ whole genome shotgun (WGS) entry which is preliminary data.</text>
</comment>